<gene>
    <name evidence="2" type="ORF">LKD81_11910</name>
</gene>
<sequence length="268" mass="28884">MKKTAIILLCAALGLASGCGSQDNGDAEQALENVAEETTAEETFPGPVSAGLESLEGFDEDAWALYEKGVAAMNALTSREEQFIVNTVQEENGTSTEESVNVRLKRTGLGSDSPKFSASGHVETGGQDIPLDMYYKDGMLYSISGNAKVKKQADYETSVATVDILGEFLSQLKREYIVSINKEEYADGTVFIGLAFSGPINEVETSGSGELILNAEGCIISEQFTLTVESEQDGSKSFIRQEVECMLINYGDTVSDIEFPDPNDFVEV</sequence>
<evidence type="ECO:0000313" key="3">
    <source>
        <dbReference type="Proteomes" id="UP001198182"/>
    </source>
</evidence>
<dbReference type="RefSeq" id="WP_308454212.1">
    <property type="nucleotide sequence ID" value="NZ_JAJEQR010000036.1"/>
</dbReference>
<evidence type="ECO:0008006" key="4">
    <source>
        <dbReference type="Google" id="ProtNLM"/>
    </source>
</evidence>
<keyword evidence="3" id="KW-1185">Reference proteome</keyword>
<dbReference type="AlphaFoldDB" id="A0AAE3EC93"/>
<feature type="signal peptide" evidence="1">
    <location>
        <begin position="1"/>
        <end position="21"/>
    </location>
</feature>
<protein>
    <recommendedName>
        <fullName evidence="4">GerMN domain-containing protein</fullName>
    </recommendedName>
</protein>
<keyword evidence="1" id="KW-0732">Signal</keyword>
<reference evidence="2" key="1">
    <citation type="submission" date="2021-10" db="EMBL/GenBank/DDBJ databases">
        <title>Anaerobic single-cell dispensing facilitates the cultivation of human gut bacteria.</title>
        <authorList>
            <person name="Afrizal A."/>
        </authorList>
    </citation>
    <scope>NUCLEOTIDE SEQUENCE</scope>
    <source>
        <strain evidence="2">CLA-AA-H215</strain>
    </source>
</reference>
<dbReference type="PROSITE" id="PS51257">
    <property type="entry name" value="PROKAR_LIPOPROTEIN"/>
    <property type="match status" value="1"/>
</dbReference>
<evidence type="ECO:0000313" key="2">
    <source>
        <dbReference type="EMBL" id="MCC2231693.1"/>
    </source>
</evidence>
<accession>A0AAE3EC93</accession>
<dbReference type="Proteomes" id="UP001198182">
    <property type="component" value="Unassembled WGS sequence"/>
</dbReference>
<proteinExistence type="predicted"/>
<organism evidence="2 3">
    <name type="scientific">Hominifimenecus microfluidus</name>
    <dbReference type="NCBI Taxonomy" id="2885348"/>
    <lineage>
        <taxon>Bacteria</taxon>
        <taxon>Bacillati</taxon>
        <taxon>Bacillota</taxon>
        <taxon>Clostridia</taxon>
        <taxon>Lachnospirales</taxon>
        <taxon>Lachnospiraceae</taxon>
        <taxon>Hominifimenecus</taxon>
    </lineage>
</organism>
<evidence type="ECO:0000256" key="1">
    <source>
        <dbReference type="SAM" id="SignalP"/>
    </source>
</evidence>
<feature type="chain" id="PRO_5041977382" description="GerMN domain-containing protein" evidence="1">
    <location>
        <begin position="22"/>
        <end position="268"/>
    </location>
</feature>
<dbReference type="EMBL" id="JAJEQR010000036">
    <property type="protein sequence ID" value="MCC2231693.1"/>
    <property type="molecule type" value="Genomic_DNA"/>
</dbReference>
<name>A0AAE3EC93_9FIRM</name>
<comment type="caution">
    <text evidence="2">The sequence shown here is derived from an EMBL/GenBank/DDBJ whole genome shotgun (WGS) entry which is preliminary data.</text>
</comment>